<dbReference type="AlphaFoldDB" id="A0A381TW47"/>
<evidence type="ECO:0000313" key="2">
    <source>
        <dbReference type="EMBL" id="SVA20265.1"/>
    </source>
</evidence>
<proteinExistence type="predicted"/>
<accession>A0A381TW47</accession>
<name>A0A381TW47_9ZZZZ</name>
<dbReference type="Gene3D" id="3.10.310.40">
    <property type="match status" value="1"/>
</dbReference>
<feature type="domain" description="DHHA1" evidence="1">
    <location>
        <begin position="2"/>
        <end position="80"/>
    </location>
</feature>
<dbReference type="InterPro" id="IPR003156">
    <property type="entry name" value="DHHA1_dom"/>
</dbReference>
<dbReference type="GO" id="GO:0003676">
    <property type="term" value="F:nucleic acid binding"/>
    <property type="evidence" value="ECO:0007669"/>
    <property type="project" value="InterPro"/>
</dbReference>
<protein>
    <recommendedName>
        <fullName evidence="1">DHHA1 domain-containing protein</fullName>
    </recommendedName>
</protein>
<dbReference type="EMBL" id="UINC01005275">
    <property type="protein sequence ID" value="SVA20265.1"/>
    <property type="molecule type" value="Genomic_DNA"/>
</dbReference>
<gene>
    <name evidence="2" type="ORF">METZ01_LOCUS73119</name>
</gene>
<sequence length="82" mass="9094">NELDNLFIILISEFNSKVYISCYISKDLASSKKYDARKVISELSKHVKANGGGQPFYATAGGDYLKGIKKLSDASLNYLKKN</sequence>
<evidence type="ECO:0000259" key="1">
    <source>
        <dbReference type="Pfam" id="PF02272"/>
    </source>
</evidence>
<dbReference type="Pfam" id="PF02272">
    <property type="entry name" value="DHHA1"/>
    <property type="match status" value="1"/>
</dbReference>
<feature type="non-terminal residue" evidence="2">
    <location>
        <position position="1"/>
    </location>
</feature>
<reference evidence="2" key="1">
    <citation type="submission" date="2018-05" db="EMBL/GenBank/DDBJ databases">
        <authorList>
            <person name="Lanie J.A."/>
            <person name="Ng W.-L."/>
            <person name="Kazmierczak K.M."/>
            <person name="Andrzejewski T.M."/>
            <person name="Davidsen T.M."/>
            <person name="Wayne K.J."/>
            <person name="Tettelin H."/>
            <person name="Glass J.I."/>
            <person name="Rusch D."/>
            <person name="Podicherti R."/>
            <person name="Tsui H.-C.T."/>
            <person name="Winkler M.E."/>
        </authorList>
    </citation>
    <scope>NUCLEOTIDE SEQUENCE</scope>
</reference>
<organism evidence="2">
    <name type="scientific">marine metagenome</name>
    <dbReference type="NCBI Taxonomy" id="408172"/>
    <lineage>
        <taxon>unclassified sequences</taxon>
        <taxon>metagenomes</taxon>
        <taxon>ecological metagenomes</taxon>
    </lineage>
</organism>